<name>A0A380S8E2_FIBSU</name>
<evidence type="ECO:0000313" key="2">
    <source>
        <dbReference type="Proteomes" id="UP000255423"/>
    </source>
</evidence>
<evidence type="ECO:0000313" key="1">
    <source>
        <dbReference type="EMBL" id="SUQ25070.1"/>
    </source>
</evidence>
<proteinExistence type="predicted"/>
<evidence type="ECO:0008006" key="3">
    <source>
        <dbReference type="Google" id="ProtNLM"/>
    </source>
</evidence>
<dbReference type="EMBL" id="UHJL01000003">
    <property type="protein sequence ID" value="SUQ25070.1"/>
    <property type="molecule type" value="Genomic_DNA"/>
</dbReference>
<organism evidence="1 2">
    <name type="scientific">Fibrobacter succinogenes</name>
    <name type="common">Bacteroides succinogenes</name>
    <dbReference type="NCBI Taxonomy" id="833"/>
    <lineage>
        <taxon>Bacteria</taxon>
        <taxon>Pseudomonadati</taxon>
        <taxon>Fibrobacterota</taxon>
        <taxon>Fibrobacteria</taxon>
        <taxon>Fibrobacterales</taxon>
        <taxon>Fibrobacteraceae</taxon>
        <taxon>Fibrobacter</taxon>
    </lineage>
</organism>
<sequence length="171" mass="19850">MLKRNAPLLAFALVFVAVLYFVYSIPQYEPIVDAEEEEDVAEEAFTGRVEMPSIDEIYVIENTAGRDLNKLAMFLEGRAAGLHYLSSEYFKKIRVTRKGHKFFKSDDDVFLGLHLTLDSLGRFNDPQIMFTSSDNEVFKVKLLKHVEYFWRLPPSKQGKLEIWIPIRFHAN</sequence>
<dbReference type="AlphaFoldDB" id="A0A380S8E2"/>
<gene>
    <name evidence="1" type="ORF">SAMN05661053_2487</name>
</gene>
<accession>A0A380S8E2</accession>
<reference evidence="1 2" key="1">
    <citation type="submission" date="2017-08" db="EMBL/GenBank/DDBJ databases">
        <authorList>
            <person name="de Groot N.N."/>
        </authorList>
    </citation>
    <scope>NUCLEOTIDE SEQUENCE [LARGE SCALE GENOMIC DNA]</scope>
    <source>
        <strain evidence="1 2">HM2</strain>
    </source>
</reference>
<dbReference type="RefSeq" id="WP_109573378.1">
    <property type="nucleotide sequence ID" value="NZ_UHJL01000003.1"/>
</dbReference>
<protein>
    <recommendedName>
        <fullName evidence="3">TonB C-terminal domain-containing protein</fullName>
    </recommendedName>
</protein>
<dbReference type="Proteomes" id="UP000255423">
    <property type="component" value="Unassembled WGS sequence"/>
</dbReference>